<evidence type="ECO:0000256" key="8">
    <source>
        <dbReference type="ARBA" id="ARBA00067505"/>
    </source>
</evidence>
<dbReference type="Gene3D" id="3.30.2160.10">
    <property type="entry name" value="Hect, E3 ligase catalytic domain"/>
    <property type="match status" value="1"/>
</dbReference>
<keyword evidence="5 10" id="KW-0833">Ubl conjugation pathway</keyword>
<comment type="subcellular location">
    <subcellularLocation>
        <location evidence="7">Postsynaptic density</location>
    </subcellularLocation>
</comment>
<dbReference type="GO" id="GO:0061630">
    <property type="term" value="F:ubiquitin protein ligase activity"/>
    <property type="evidence" value="ECO:0007669"/>
    <property type="project" value="UniProtKB-EC"/>
</dbReference>
<proteinExistence type="evidence at transcript level"/>
<keyword evidence="13" id="KW-0436">Ligase</keyword>
<evidence type="ECO:0000256" key="4">
    <source>
        <dbReference type="ARBA" id="ARBA00022679"/>
    </source>
</evidence>
<dbReference type="GO" id="GO:0014069">
    <property type="term" value="C:postsynaptic density"/>
    <property type="evidence" value="ECO:0007669"/>
    <property type="project" value="UniProtKB-SubCell"/>
</dbReference>
<dbReference type="InterPro" id="IPR000048">
    <property type="entry name" value="IQ_motif_EF-hand-BS"/>
</dbReference>
<dbReference type="GO" id="GO:0016874">
    <property type="term" value="F:ligase activity"/>
    <property type="evidence" value="ECO:0007669"/>
    <property type="project" value="UniProtKB-KW"/>
</dbReference>
<protein>
    <recommendedName>
        <fullName evidence="8">Ubiquitin-protein ligase E3B</fullName>
        <ecNumber evidence="3">2.3.2.26</ecNumber>
    </recommendedName>
    <alternativeName>
        <fullName evidence="9">HECT-type ubiquitin transferase E3B</fullName>
    </alternativeName>
</protein>
<feature type="compositionally biased region" description="Polar residues" evidence="11">
    <location>
        <begin position="277"/>
        <end position="292"/>
    </location>
</feature>
<dbReference type="Pfam" id="PF00612">
    <property type="entry name" value="IQ"/>
    <property type="match status" value="1"/>
</dbReference>
<evidence type="ECO:0000256" key="9">
    <source>
        <dbReference type="ARBA" id="ARBA00077267"/>
    </source>
</evidence>
<accession>A0A2P2I5M6</accession>
<evidence type="ECO:0000259" key="12">
    <source>
        <dbReference type="PROSITE" id="PS50237"/>
    </source>
</evidence>
<dbReference type="GO" id="GO:0009966">
    <property type="term" value="P:regulation of signal transduction"/>
    <property type="evidence" value="ECO:0007669"/>
    <property type="project" value="UniProtKB-ARBA"/>
</dbReference>
<dbReference type="PROSITE" id="PS50096">
    <property type="entry name" value="IQ"/>
    <property type="match status" value="1"/>
</dbReference>
<dbReference type="EC" id="2.3.2.26" evidence="3"/>
<dbReference type="PROSITE" id="PS50237">
    <property type="entry name" value="HECT"/>
    <property type="match status" value="1"/>
</dbReference>
<dbReference type="InterPro" id="IPR044611">
    <property type="entry name" value="E3A/B/C-like"/>
</dbReference>
<evidence type="ECO:0000256" key="10">
    <source>
        <dbReference type="PROSITE-ProRule" id="PRU00104"/>
    </source>
</evidence>
<evidence type="ECO:0000256" key="7">
    <source>
        <dbReference type="ARBA" id="ARBA00034105"/>
    </source>
</evidence>
<evidence type="ECO:0000256" key="1">
    <source>
        <dbReference type="ARBA" id="ARBA00000885"/>
    </source>
</evidence>
<dbReference type="PANTHER" id="PTHR45700">
    <property type="entry name" value="UBIQUITIN-PROTEIN LIGASE E3C"/>
    <property type="match status" value="1"/>
</dbReference>
<dbReference type="PANTHER" id="PTHR45700:SF3">
    <property type="entry name" value="UBIQUITIN-PROTEIN LIGASE E3B"/>
    <property type="match status" value="1"/>
</dbReference>
<dbReference type="InterPro" id="IPR000569">
    <property type="entry name" value="HECT_dom"/>
</dbReference>
<dbReference type="FunFam" id="3.30.2410.10:FF:000012">
    <property type="entry name" value="Ubiquitin-protein ligase E3B"/>
    <property type="match status" value="1"/>
</dbReference>
<keyword evidence="4" id="KW-0808">Transferase</keyword>
<evidence type="ECO:0000256" key="11">
    <source>
        <dbReference type="SAM" id="MobiDB-lite"/>
    </source>
</evidence>
<dbReference type="CDD" id="cd00078">
    <property type="entry name" value="HECTc"/>
    <property type="match status" value="1"/>
</dbReference>
<dbReference type="Pfam" id="PF00632">
    <property type="entry name" value="HECT"/>
    <property type="match status" value="1"/>
</dbReference>
<dbReference type="SUPFAM" id="SSF56204">
    <property type="entry name" value="Hect, E3 ligase catalytic domain"/>
    <property type="match status" value="1"/>
</dbReference>
<dbReference type="Gene3D" id="3.30.2410.10">
    <property type="entry name" value="Hect, E3 ligase catalytic domain"/>
    <property type="match status" value="1"/>
</dbReference>
<feature type="active site" description="Glycyl thioester intermediate" evidence="10">
    <location>
        <position position="1172"/>
    </location>
</feature>
<dbReference type="GO" id="GO:0006511">
    <property type="term" value="P:ubiquitin-dependent protein catabolic process"/>
    <property type="evidence" value="ECO:0007669"/>
    <property type="project" value="TreeGrafter"/>
</dbReference>
<dbReference type="InterPro" id="IPR035983">
    <property type="entry name" value="Hect_E3_ubiquitin_ligase"/>
</dbReference>
<evidence type="ECO:0000256" key="2">
    <source>
        <dbReference type="ARBA" id="ARBA00004906"/>
    </source>
</evidence>
<comment type="catalytic activity">
    <reaction evidence="1">
        <text>S-ubiquitinyl-[E2 ubiquitin-conjugating enzyme]-L-cysteine + [acceptor protein]-L-lysine = [E2 ubiquitin-conjugating enzyme]-L-cysteine + N(6)-ubiquitinyl-[acceptor protein]-L-lysine.</text>
        <dbReference type="EC" id="2.3.2.26"/>
    </reaction>
</comment>
<dbReference type="FunFam" id="3.30.2160.10:FF:000002">
    <property type="entry name" value="Putative Ubiquitin-protein ligase E3C"/>
    <property type="match status" value="1"/>
</dbReference>
<dbReference type="SMART" id="SM00119">
    <property type="entry name" value="HECTc"/>
    <property type="match status" value="1"/>
</dbReference>
<name>A0A2P2I5M6_9CRUS</name>
<evidence type="ECO:0000256" key="3">
    <source>
        <dbReference type="ARBA" id="ARBA00012485"/>
    </source>
</evidence>
<reference evidence="13" key="1">
    <citation type="journal article" date="2018" name="Biosci. Biotechnol. Biochem.">
        <title>Polysaccharide hydrolase of the hadal zone amphipods Hirondellea gigas.</title>
        <authorList>
            <person name="Kobayashi H."/>
            <person name="Nagahama T."/>
            <person name="Arai W."/>
            <person name="Sasagawa Y."/>
            <person name="Umeda M."/>
            <person name="Hayashi T."/>
            <person name="Nikaido I."/>
            <person name="Watanabe H."/>
            <person name="Oguri K."/>
            <person name="Kitazato H."/>
            <person name="Fujioka K."/>
            <person name="Kido Y."/>
            <person name="Takami H."/>
        </authorList>
    </citation>
    <scope>NUCLEOTIDE SEQUENCE</scope>
    <source>
        <tissue evidence="13">Whole body</tissue>
    </source>
</reference>
<organism evidence="13">
    <name type="scientific">Hirondellea gigas</name>
    <dbReference type="NCBI Taxonomy" id="1518452"/>
    <lineage>
        <taxon>Eukaryota</taxon>
        <taxon>Metazoa</taxon>
        <taxon>Ecdysozoa</taxon>
        <taxon>Arthropoda</taxon>
        <taxon>Crustacea</taxon>
        <taxon>Multicrustacea</taxon>
        <taxon>Malacostraca</taxon>
        <taxon>Eumalacostraca</taxon>
        <taxon>Peracarida</taxon>
        <taxon>Amphipoda</taxon>
        <taxon>Amphilochidea</taxon>
        <taxon>Lysianassida</taxon>
        <taxon>Lysianassidira</taxon>
        <taxon>Lysianassoidea</taxon>
        <taxon>Lysianassidae</taxon>
        <taxon>Hirondellea</taxon>
    </lineage>
</organism>
<feature type="region of interest" description="Disordered" evidence="11">
    <location>
        <begin position="277"/>
        <end position="302"/>
    </location>
</feature>
<evidence type="ECO:0000313" key="13">
    <source>
        <dbReference type="EMBL" id="LAB69334.1"/>
    </source>
</evidence>
<sequence>MFGGCSTGGDQVVSAAREAREERAAARRREAAAVLLQAAVRGFVARRKHFRNIREQFDSVLSSFSSSTADVVLPDPITAFTVAARMLRSYNPQHDQHRLHCYARYLVSSLHSPGLQQRCMACSLSQQHTLSWIQHIKQVLVLSCQTLQQLSCEVSSEGRLLSLHLQLLLELTSTVTWPALPAPLLPPLTRLTDNFLQHLVQRDLYPTLKRILLKGLCRSKPLLSGPALGTVLTLALRPLPSTVSTATFTDEDTAVKAAAAAATTKVTKSRSLFPSVSQSATKGTTNASSQKASPGCGRRGEETGRVATGVSAFPQERQLLSQFLLHFLCVPGVLQHLTDMLPQSTVLLQKKNIFEQCVEFLYGEQRLRIMFHTLEASYALCLLANTIHLAHHYVSAYNSSTTSHPCNNTSNTEALSKAEADAKTAQEEAQSKQAFDETMFRFNSVVRRLLEKCGEYVSSKQGGSSSAVCSKSSGTTTSSQWHPVLGWFAQQLDQHLQESLTYVTTQLYLLWSQPLLNTLFSVLPTLLPHHELTNKAETSGVGAQTVASAAHFSDSGSRPWSIRRIFDRKLSITGGGNSMGRTGDSVVSNKLSSVAVQQVAAACSLYYLAMQTLNQLKMDILTGLCYKSGVVVQLWWLLQSFGSNCGLKNFLERLAQASKPTSLECHMIILFCDATAHLVTVLDDLELYEQQKPFTTNDYSMVAIFLNTMCYRLLDQGLVDSRHVWACPLFSAAHSLLSLLFRRNSRRPFVPSEKVWLIPELKLSTFKDNLMNGNIVEQVMLQTLPHIIPHEERVLLFRANVAAQKASLEQRSSTPQFTMITVFRTRMVEDGYRHLNSLPPNALKNTIRVKFVNEQGLEEAGIDQDGVFKEFLEETLKRVLDPSLNLFKMSSENQLYPSPSSVLTENHLELLEFTGKMLGKALYDGIVVDCPFSGFFLSQVIGEQQSALYSSIDQLSSLDPELYKNLTYIKHYDGNVEDLGLTFSYDEERLGEVVSHDLRPGGKLLPVTNDNRIIYIHLMAHFKMHTQIRDQTKAFVKGFRSIVNPEWLAMFSIPELQRIISGDNVEINLKDLRRHTHYYGGFHDSHRVISWLWDILDKDFTSDEHSKLLKFVTSCSKPPLLGFEHLEPPFSIRCVEVGDDEDTGDTVGSVVRGFLAVGRKDPIHRLPTASTCFNLLKLPNYQKKSTLKNKLRYAISSNTGFELS</sequence>
<dbReference type="EMBL" id="IACF01003723">
    <property type="protein sequence ID" value="LAB69334.1"/>
    <property type="molecule type" value="mRNA"/>
</dbReference>
<dbReference type="AlphaFoldDB" id="A0A2P2I5M6"/>
<dbReference type="GO" id="GO:0000209">
    <property type="term" value="P:protein polyubiquitination"/>
    <property type="evidence" value="ECO:0007669"/>
    <property type="project" value="InterPro"/>
</dbReference>
<dbReference type="Gene3D" id="3.90.1750.10">
    <property type="entry name" value="Hect, E3 ligase catalytic domains"/>
    <property type="match status" value="1"/>
</dbReference>
<feature type="domain" description="HECT" evidence="12">
    <location>
        <begin position="839"/>
        <end position="1204"/>
    </location>
</feature>
<keyword evidence="6" id="KW-0770">Synapse</keyword>
<evidence type="ECO:0000256" key="6">
    <source>
        <dbReference type="ARBA" id="ARBA00023018"/>
    </source>
</evidence>
<evidence type="ECO:0000256" key="5">
    <source>
        <dbReference type="ARBA" id="ARBA00022786"/>
    </source>
</evidence>
<comment type="pathway">
    <text evidence="2">Protein modification; protein ubiquitination.</text>
</comment>